<accession>A0A822ZGT2</accession>
<keyword evidence="2" id="KW-1185">Reference proteome</keyword>
<dbReference type="AlphaFoldDB" id="A0A822ZGT2"/>
<organism evidence="1 2">
    <name type="scientific">Nelumbo nucifera</name>
    <name type="common">Sacred lotus</name>
    <dbReference type="NCBI Taxonomy" id="4432"/>
    <lineage>
        <taxon>Eukaryota</taxon>
        <taxon>Viridiplantae</taxon>
        <taxon>Streptophyta</taxon>
        <taxon>Embryophyta</taxon>
        <taxon>Tracheophyta</taxon>
        <taxon>Spermatophyta</taxon>
        <taxon>Magnoliopsida</taxon>
        <taxon>Proteales</taxon>
        <taxon>Nelumbonaceae</taxon>
        <taxon>Nelumbo</taxon>
    </lineage>
</organism>
<sequence length="70" mass="8108">MYWTVEEGTLPVLGSLRIYRCTKLKMLPDGLRQVNTLKELKLTMPTQFSDRLRQGGEDWDKIKHVASITT</sequence>
<gene>
    <name evidence="1" type="ORF">HUJ06_001930</name>
</gene>
<evidence type="ECO:0000313" key="2">
    <source>
        <dbReference type="Proteomes" id="UP000607653"/>
    </source>
</evidence>
<comment type="caution">
    <text evidence="1">The sequence shown here is derived from an EMBL/GenBank/DDBJ whole genome shotgun (WGS) entry which is preliminary data.</text>
</comment>
<protein>
    <submittedName>
        <fullName evidence="1">Uncharacterized protein</fullName>
    </submittedName>
</protein>
<dbReference type="Proteomes" id="UP000607653">
    <property type="component" value="Unassembled WGS sequence"/>
</dbReference>
<proteinExistence type="predicted"/>
<reference evidence="1 2" key="1">
    <citation type="journal article" date="2020" name="Mol. Biol. Evol.">
        <title>Distinct Expression and Methylation Patterns for Genes with Different Fates following a Single Whole-Genome Duplication in Flowering Plants.</title>
        <authorList>
            <person name="Shi T."/>
            <person name="Rahmani R.S."/>
            <person name="Gugger P.F."/>
            <person name="Wang M."/>
            <person name="Li H."/>
            <person name="Zhang Y."/>
            <person name="Li Z."/>
            <person name="Wang Q."/>
            <person name="Van de Peer Y."/>
            <person name="Marchal K."/>
            <person name="Chen J."/>
        </authorList>
    </citation>
    <scope>NUCLEOTIDE SEQUENCE [LARGE SCALE GENOMIC DNA]</scope>
    <source>
        <tissue evidence="1">Leaf</tissue>
    </source>
</reference>
<name>A0A822ZGT2_NELNU</name>
<dbReference type="EMBL" id="DUZY01000006">
    <property type="protein sequence ID" value="DAD43700.1"/>
    <property type="molecule type" value="Genomic_DNA"/>
</dbReference>
<evidence type="ECO:0000313" key="1">
    <source>
        <dbReference type="EMBL" id="DAD43700.1"/>
    </source>
</evidence>